<sequence>MKLPPLRLQHGLLFAVVALLFFAWGAWLVRGPQPAEPLPWLAEWQLQVFEPLAEERLQLAELRALVAGELWLQPHPDGARLLYRGEWLAAGEPWRLEAELALSEAERGSLMTAAGLAADGAAQPLADSLLAQLGRQAVVGLSLVPRQGLDVARLAASLGQPRLRLQLEAGEAWIYPRLGLSVHSEDEQLRLLQVVPRRALRAH</sequence>
<reference evidence="1 2" key="1">
    <citation type="journal article" date="2021" name="Syst. Appl. Microbiol.">
        <title>Pseudomonas lalucatii sp. nov. isolated from Vallgornera, a karstic cave in Mallorca, Western Mediterranean.</title>
        <authorList>
            <person name="Busquets A."/>
            <person name="Mulet M."/>
            <person name="Gomila M."/>
            <person name="Garcia-Valdes E."/>
        </authorList>
    </citation>
    <scope>NUCLEOTIDE SEQUENCE [LARGE SCALE GENOMIC DNA]</scope>
    <source>
        <strain evidence="1 2">R1b54</strain>
    </source>
</reference>
<dbReference type="Proteomes" id="UP001196601">
    <property type="component" value="Unassembled WGS sequence"/>
</dbReference>
<dbReference type="EMBL" id="JADPMV010000002">
    <property type="protein sequence ID" value="MBS7664410.1"/>
    <property type="molecule type" value="Genomic_DNA"/>
</dbReference>
<comment type="caution">
    <text evidence="1">The sequence shown here is derived from an EMBL/GenBank/DDBJ whole genome shotgun (WGS) entry which is preliminary data.</text>
</comment>
<accession>A0ABS5Q6I8</accession>
<evidence type="ECO:0000313" key="1">
    <source>
        <dbReference type="EMBL" id="MBS7664410.1"/>
    </source>
</evidence>
<proteinExistence type="predicted"/>
<protein>
    <submittedName>
        <fullName evidence="1">Uncharacterized protein</fullName>
    </submittedName>
</protein>
<evidence type="ECO:0000313" key="2">
    <source>
        <dbReference type="Proteomes" id="UP001196601"/>
    </source>
</evidence>
<dbReference type="RefSeq" id="WP_213641728.1">
    <property type="nucleotide sequence ID" value="NZ_JADPMV010000002.1"/>
</dbReference>
<gene>
    <name evidence="1" type="ORF">I0D00_21080</name>
</gene>
<name>A0ABS5Q6I8_9PSED</name>
<organism evidence="1 2">
    <name type="scientific">Pseudomonas lalucatii</name>
    <dbReference type="NCBI Taxonomy" id="1424203"/>
    <lineage>
        <taxon>Bacteria</taxon>
        <taxon>Pseudomonadati</taxon>
        <taxon>Pseudomonadota</taxon>
        <taxon>Gammaproteobacteria</taxon>
        <taxon>Pseudomonadales</taxon>
        <taxon>Pseudomonadaceae</taxon>
        <taxon>Pseudomonas</taxon>
    </lineage>
</organism>
<keyword evidence="2" id="KW-1185">Reference proteome</keyword>